<evidence type="ECO:0000313" key="1">
    <source>
        <dbReference type="EMBL" id="CBI11327.1"/>
    </source>
</evidence>
<protein>
    <submittedName>
        <fullName evidence="1">Uncharacterized protein</fullName>
    </submittedName>
</protein>
<dbReference type="AlphaFoldDB" id="E6QVQ4"/>
<comment type="caution">
    <text evidence="1">The sequence shown here is derived from an EMBL/GenBank/DDBJ whole genome shotgun (WGS) entry which is preliminary data.</text>
</comment>
<dbReference type="EMBL" id="CABR01000135">
    <property type="protein sequence ID" value="CBI11327.1"/>
    <property type="molecule type" value="Genomic_DNA"/>
</dbReference>
<accession>E6QVQ4</accession>
<name>E6QVQ4_9ZZZZ</name>
<sequence>MQDPRKLQKWIRSGRKAIEHCLVDQIVSSDLATPAQQAALAELKDLARRYNALLAEYEQPVVAGKIGAAIRDTAGEGSEG</sequence>
<proteinExistence type="predicted"/>
<reference evidence="1" key="1">
    <citation type="submission" date="2009-10" db="EMBL/GenBank/DDBJ databases">
        <title>Diversity of trophic interactions inside an arsenic-rich microbial ecosystem.</title>
        <authorList>
            <person name="Bertin P.N."/>
            <person name="Heinrich-Salmeron A."/>
            <person name="Pelletier E."/>
            <person name="Goulhen-Chollet F."/>
            <person name="Arsene-Ploetze F."/>
            <person name="Gallien S."/>
            <person name="Calteau A."/>
            <person name="Vallenet D."/>
            <person name="Casiot C."/>
            <person name="Chane-Woon-Ming B."/>
            <person name="Giloteaux L."/>
            <person name="Barakat M."/>
            <person name="Bonnefoy V."/>
            <person name="Bruneel O."/>
            <person name="Chandler M."/>
            <person name="Cleiss J."/>
            <person name="Duran R."/>
            <person name="Elbaz-Poulichet F."/>
            <person name="Fonknechten N."/>
            <person name="Lauga B."/>
            <person name="Mornico D."/>
            <person name="Ortet P."/>
            <person name="Schaeffer C."/>
            <person name="Siguier P."/>
            <person name="Alexander Thil Smith A."/>
            <person name="Van Dorsselaer A."/>
            <person name="Weissenbach J."/>
            <person name="Medigue C."/>
            <person name="Le Paslier D."/>
        </authorList>
    </citation>
    <scope>NUCLEOTIDE SEQUENCE</scope>
</reference>
<gene>
    <name evidence="1" type="ORF">CARN7_2147</name>
</gene>
<organism evidence="1">
    <name type="scientific">mine drainage metagenome</name>
    <dbReference type="NCBI Taxonomy" id="410659"/>
    <lineage>
        <taxon>unclassified sequences</taxon>
        <taxon>metagenomes</taxon>
        <taxon>ecological metagenomes</taxon>
    </lineage>
</organism>